<dbReference type="EMBL" id="CABPRJ010001956">
    <property type="protein sequence ID" value="VVC42488.1"/>
    <property type="molecule type" value="Genomic_DNA"/>
</dbReference>
<evidence type="ECO:0000256" key="1">
    <source>
        <dbReference type="SAM" id="MobiDB-lite"/>
    </source>
</evidence>
<sequence length="313" mass="35663">MWATIKEMTTQMQPTQKNSNINIDNNNYESDSDPLFIANTFNTFFTSMGSQNNATKKLDFQLNSSTDKHSSNQSMYLRKINTLEVNNIISNMKGDSAPGKDGISNNIVKQIKESLSEILAHIFNTILWEGTIPDYFKSAIVTPIYKNGDKKLINNYRPISLLNIFSKIFERAIKTRLLDYLEENNILPKSQYGFRKNLGTEDALARLSMDIYRNLNNNKKTLGIFLDLKSYLDNRKQQVRINNTLSDEIIITTGVPQGTVLSPILYIIYVSSLSHLNIHGKLFSYADDRAILVSGDNWDEVHLKAETETTLDK</sequence>
<dbReference type="PANTHER" id="PTHR19446">
    <property type="entry name" value="REVERSE TRANSCRIPTASES"/>
    <property type="match status" value="1"/>
</dbReference>
<proteinExistence type="predicted"/>
<dbReference type="SUPFAM" id="SSF56672">
    <property type="entry name" value="DNA/RNA polymerases"/>
    <property type="match status" value="1"/>
</dbReference>
<feature type="region of interest" description="Disordered" evidence="1">
    <location>
        <begin position="1"/>
        <end position="23"/>
    </location>
</feature>
<organism evidence="3 4">
    <name type="scientific">Cinara cedri</name>
    <dbReference type="NCBI Taxonomy" id="506608"/>
    <lineage>
        <taxon>Eukaryota</taxon>
        <taxon>Metazoa</taxon>
        <taxon>Ecdysozoa</taxon>
        <taxon>Arthropoda</taxon>
        <taxon>Hexapoda</taxon>
        <taxon>Insecta</taxon>
        <taxon>Pterygota</taxon>
        <taxon>Neoptera</taxon>
        <taxon>Paraneoptera</taxon>
        <taxon>Hemiptera</taxon>
        <taxon>Sternorrhyncha</taxon>
        <taxon>Aphidomorpha</taxon>
        <taxon>Aphidoidea</taxon>
        <taxon>Aphididae</taxon>
        <taxon>Lachninae</taxon>
        <taxon>Cinara</taxon>
    </lineage>
</organism>
<gene>
    <name evidence="3" type="ORF">CINCED_3A019480</name>
</gene>
<dbReference type="CDD" id="cd01650">
    <property type="entry name" value="RT_nLTR_like"/>
    <property type="match status" value="1"/>
</dbReference>
<keyword evidence="3" id="KW-0808">Transferase</keyword>
<dbReference type="AlphaFoldDB" id="A0A5E4NCA4"/>
<dbReference type="InterPro" id="IPR000477">
    <property type="entry name" value="RT_dom"/>
</dbReference>
<keyword evidence="3" id="KW-0695">RNA-directed DNA polymerase</keyword>
<feature type="compositionally biased region" description="Polar residues" evidence="1">
    <location>
        <begin position="7"/>
        <end position="17"/>
    </location>
</feature>
<dbReference type="PROSITE" id="PS50878">
    <property type="entry name" value="RT_POL"/>
    <property type="match status" value="1"/>
</dbReference>
<reference evidence="3 4" key="1">
    <citation type="submission" date="2019-08" db="EMBL/GenBank/DDBJ databases">
        <authorList>
            <person name="Alioto T."/>
            <person name="Alioto T."/>
            <person name="Gomez Garrido J."/>
        </authorList>
    </citation>
    <scope>NUCLEOTIDE SEQUENCE [LARGE SCALE GENOMIC DNA]</scope>
</reference>
<dbReference type="Proteomes" id="UP000325440">
    <property type="component" value="Unassembled WGS sequence"/>
</dbReference>
<dbReference type="GO" id="GO:0003964">
    <property type="term" value="F:RNA-directed DNA polymerase activity"/>
    <property type="evidence" value="ECO:0007669"/>
    <property type="project" value="UniProtKB-KW"/>
</dbReference>
<dbReference type="OrthoDB" id="6630711at2759"/>
<feature type="domain" description="Reverse transcriptase" evidence="2">
    <location>
        <begin position="125"/>
        <end position="313"/>
    </location>
</feature>
<keyword evidence="4" id="KW-1185">Reference proteome</keyword>
<dbReference type="Pfam" id="PF00078">
    <property type="entry name" value="RVT_1"/>
    <property type="match status" value="1"/>
</dbReference>
<evidence type="ECO:0000313" key="4">
    <source>
        <dbReference type="Proteomes" id="UP000325440"/>
    </source>
</evidence>
<evidence type="ECO:0000259" key="2">
    <source>
        <dbReference type="PROSITE" id="PS50878"/>
    </source>
</evidence>
<dbReference type="InterPro" id="IPR043502">
    <property type="entry name" value="DNA/RNA_pol_sf"/>
</dbReference>
<protein>
    <submittedName>
        <fullName evidence="3">Reverse transcriptase domain</fullName>
    </submittedName>
</protein>
<evidence type="ECO:0000313" key="3">
    <source>
        <dbReference type="EMBL" id="VVC42488.1"/>
    </source>
</evidence>
<keyword evidence="3" id="KW-0548">Nucleotidyltransferase</keyword>
<accession>A0A5E4NCA4</accession>
<name>A0A5E4NCA4_9HEMI</name>